<reference evidence="6" key="1">
    <citation type="journal article" date="2017" name="Environ. Microbiol. Rep.">
        <title>Genetic Diversity of Marine Anaerobic Ammonium-Oxidizing Bacteria as Revealed by Genomic and Proteomic Analyses of 'Candidatus Scalindua japonica'.</title>
        <authorList>
            <person name="Oshiki M."/>
            <person name="Mizuto K."/>
            <person name="Kimura Z."/>
            <person name="Kindaichi T."/>
            <person name="Satoh H."/>
            <person name="Okabe S."/>
        </authorList>
    </citation>
    <scope>NUCLEOTIDE SEQUENCE [LARGE SCALE GENOMIC DNA]</scope>
    <source>
        <strain evidence="6">husup-a2</strain>
    </source>
</reference>
<dbReference type="PANTHER" id="PTHR35089:SF1">
    <property type="entry name" value="CHAPERONE PROTEIN SKP"/>
    <property type="match status" value="1"/>
</dbReference>
<dbReference type="InterPro" id="IPR024930">
    <property type="entry name" value="Skp_dom_sf"/>
</dbReference>
<dbReference type="Proteomes" id="UP000218542">
    <property type="component" value="Unassembled WGS sequence"/>
</dbReference>
<dbReference type="EMBL" id="BAOS01000015">
    <property type="protein sequence ID" value="GAX60881.1"/>
    <property type="molecule type" value="Genomic_DNA"/>
</dbReference>
<evidence type="ECO:0008006" key="7">
    <source>
        <dbReference type="Google" id="ProtNLM"/>
    </source>
</evidence>
<dbReference type="GO" id="GO:0051082">
    <property type="term" value="F:unfolded protein binding"/>
    <property type="evidence" value="ECO:0007669"/>
    <property type="project" value="InterPro"/>
</dbReference>
<name>A0A286TYI1_9BACT</name>
<dbReference type="Gene3D" id="3.30.910.20">
    <property type="entry name" value="Skp domain"/>
    <property type="match status" value="1"/>
</dbReference>
<dbReference type="GO" id="GO:0005829">
    <property type="term" value="C:cytosol"/>
    <property type="evidence" value="ECO:0007669"/>
    <property type="project" value="TreeGrafter"/>
</dbReference>
<dbReference type="SMART" id="SM00935">
    <property type="entry name" value="OmpH"/>
    <property type="match status" value="1"/>
</dbReference>
<comment type="caution">
    <text evidence="5">The sequence shown here is derived from an EMBL/GenBank/DDBJ whole genome shotgun (WGS) entry which is preliminary data.</text>
</comment>
<evidence type="ECO:0000256" key="1">
    <source>
        <dbReference type="ARBA" id="ARBA00009091"/>
    </source>
</evidence>
<evidence type="ECO:0000256" key="3">
    <source>
        <dbReference type="SAM" id="Coils"/>
    </source>
</evidence>
<dbReference type="InterPro" id="IPR005632">
    <property type="entry name" value="Chaperone_Skp"/>
</dbReference>
<comment type="similarity">
    <text evidence="1">Belongs to the Skp family.</text>
</comment>
<proteinExistence type="inferred from homology"/>
<feature type="signal peptide" evidence="4">
    <location>
        <begin position="1"/>
        <end position="19"/>
    </location>
</feature>
<dbReference type="RefSeq" id="WP_096894278.1">
    <property type="nucleotide sequence ID" value="NZ_BAOS01000015.1"/>
</dbReference>
<dbReference type="GO" id="GO:0050821">
    <property type="term" value="P:protein stabilization"/>
    <property type="evidence" value="ECO:0007669"/>
    <property type="project" value="TreeGrafter"/>
</dbReference>
<evidence type="ECO:0000313" key="5">
    <source>
        <dbReference type="EMBL" id="GAX60881.1"/>
    </source>
</evidence>
<dbReference type="SUPFAM" id="SSF111384">
    <property type="entry name" value="OmpH-like"/>
    <property type="match status" value="1"/>
</dbReference>
<dbReference type="AlphaFoldDB" id="A0A286TYI1"/>
<dbReference type="OrthoDB" id="274187at2"/>
<feature type="chain" id="PRO_5012538471" description="Outer membrane protein" evidence="4">
    <location>
        <begin position="20"/>
        <end position="206"/>
    </location>
</feature>
<evidence type="ECO:0000256" key="4">
    <source>
        <dbReference type="SAM" id="SignalP"/>
    </source>
</evidence>
<evidence type="ECO:0000256" key="2">
    <source>
        <dbReference type="ARBA" id="ARBA00022729"/>
    </source>
</evidence>
<dbReference type="Pfam" id="PF03938">
    <property type="entry name" value="OmpH"/>
    <property type="match status" value="1"/>
</dbReference>
<accession>A0A286TYI1</accession>
<protein>
    <recommendedName>
        <fullName evidence="7">Outer membrane protein</fullName>
    </recommendedName>
</protein>
<evidence type="ECO:0000313" key="6">
    <source>
        <dbReference type="Proteomes" id="UP000218542"/>
    </source>
</evidence>
<keyword evidence="6" id="KW-1185">Reference proteome</keyword>
<keyword evidence="2 4" id="KW-0732">Signal</keyword>
<sequence>MNKKSIKYRILTIFLCSVAGIVTFKSVPKDVTAEELKIGVVDINEIFDKYDKRNDLDQELKNAEAEFKKEIESKKKVMIDLNEETQLLDLGSESRDKNMEILERKNVELEGYAKFAEKQLTKKYKDAFEVVYEEIINEVNSFGKEKNYSVIIKKEKPNLQSNQLSDLQFKIGIRTVLYNSSAMDVTPLITERLNTRYQKEKPSSAK</sequence>
<keyword evidence="3" id="KW-0175">Coiled coil</keyword>
<feature type="coiled-coil region" evidence="3">
    <location>
        <begin position="46"/>
        <end position="119"/>
    </location>
</feature>
<organism evidence="5 6">
    <name type="scientific">Candidatus Scalindua japonica</name>
    <dbReference type="NCBI Taxonomy" id="1284222"/>
    <lineage>
        <taxon>Bacteria</taxon>
        <taxon>Pseudomonadati</taxon>
        <taxon>Planctomycetota</taxon>
        <taxon>Candidatus Brocadiia</taxon>
        <taxon>Candidatus Brocadiales</taxon>
        <taxon>Candidatus Scalinduaceae</taxon>
        <taxon>Candidatus Scalindua</taxon>
    </lineage>
</organism>
<gene>
    <name evidence="5" type="ORF">SCALIN_C15_0022</name>
</gene>
<dbReference type="PANTHER" id="PTHR35089">
    <property type="entry name" value="CHAPERONE PROTEIN SKP"/>
    <property type="match status" value="1"/>
</dbReference>